<proteinExistence type="predicted"/>
<dbReference type="PANTHER" id="PTHR42883:SF2">
    <property type="entry name" value="THYMIDYLYLTRANSFERASE"/>
    <property type="match status" value="1"/>
</dbReference>
<protein>
    <submittedName>
        <fullName evidence="3">Glucose-1-phosphate thymidylyltransferase</fullName>
    </submittedName>
</protein>
<evidence type="ECO:0000259" key="1">
    <source>
        <dbReference type="Pfam" id="PF00483"/>
    </source>
</evidence>
<keyword evidence="3" id="KW-0808">Transferase</keyword>
<dbReference type="InterPro" id="IPR056729">
    <property type="entry name" value="GMPPB_C"/>
</dbReference>
<accession>A0A1I6FXF5</accession>
<dbReference type="OrthoDB" id="15372at2157"/>
<dbReference type="InterPro" id="IPR029044">
    <property type="entry name" value="Nucleotide-diphossugar_trans"/>
</dbReference>
<dbReference type="Proteomes" id="UP000198932">
    <property type="component" value="Unassembled WGS sequence"/>
</dbReference>
<dbReference type="InterPro" id="IPR005835">
    <property type="entry name" value="NTP_transferase_dom"/>
</dbReference>
<gene>
    <name evidence="3" type="ORF">SAMN04487937_1337</name>
</gene>
<dbReference type="SUPFAM" id="SSF53448">
    <property type="entry name" value="Nucleotide-diphospho-sugar transferases"/>
    <property type="match status" value="1"/>
</dbReference>
<organism evidence="3 4">
    <name type="scientific">Halorubrum sodomense</name>
    <dbReference type="NCBI Taxonomy" id="35743"/>
    <lineage>
        <taxon>Archaea</taxon>
        <taxon>Methanobacteriati</taxon>
        <taxon>Methanobacteriota</taxon>
        <taxon>Stenosarchaea group</taxon>
        <taxon>Halobacteria</taxon>
        <taxon>Halobacteriales</taxon>
        <taxon>Haloferacaceae</taxon>
        <taxon>Halorubrum</taxon>
    </lineage>
</organism>
<keyword evidence="4" id="KW-1185">Reference proteome</keyword>
<dbReference type="NCBIfam" id="TIGR01208">
    <property type="entry name" value="rmlA_long"/>
    <property type="match status" value="1"/>
</dbReference>
<dbReference type="Gene3D" id="2.160.10.10">
    <property type="entry name" value="Hexapeptide repeat proteins"/>
    <property type="match status" value="1"/>
</dbReference>
<dbReference type="CDD" id="cd04189">
    <property type="entry name" value="G1P_TT_long"/>
    <property type="match status" value="1"/>
</dbReference>
<dbReference type="Pfam" id="PF25087">
    <property type="entry name" value="GMPPB_C"/>
    <property type="match status" value="1"/>
</dbReference>
<feature type="domain" description="Mannose-1-phosphate guanyltransferase C-terminal" evidence="2">
    <location>
        <begin position="272"/>
        <end position="336"/>
    </location>
</feature>
<evidence type="ECO:0000313" key="4">
    <source>
        <dbReference type="Proteomes" id="UP000198932"/>
    </source>
</evidence>
<evidence type="ECO:0000259" key="2">
    <source>
        <dbReference type="Pfam" id="PF25087"/>
    </source>
</evidence>
<dbReference type="PANTHER" id="PTHR42883">
    <property type="entry name" value="GLUCOSE-1-PHOSPHATE THYMIDYLTRANSFERASE"/>
    <property type="match status" value="1"/>
</dbReference>
<dbReference type="Gene3D" id="3.90.550.10">
    <property type="entry name" value="Spore Coat Polysaccharide Biosynthesis Protein SpsA, Chain A"/>
    <property type="match status" value="1"/>
</dbReference>
<reference evidence="4" key="1">
    <citation type="submission" date="2016-10" db="EMBL/GenBank/DDBJ databases">
        <authorList>
            <person name="Varghese N."/>
            <person name="Submissions S."/>
        </authorList>
    </citation>
    <scope>NUCLEOTIDE SEQUENCE [LARGE SCALE GENOMIC DNA]</scope>
    <source>
        <strain evidence="4">RD 26</strain>
    </source>
</reference>
<dbReference type="InterPro" id="IPR005908">
    <property type="entry name" value="G1P_thy_trans_l"/>
</dbReference>
<dbReference type="EMBL" id="FOYN01000002">
    <property type="protein sequence ID" value="SFR34594.1"/>
    <property type="molecule type" value="Genomic_DNA"/>
</dbReference>
<feature type="domain" description="Nucleotidyl transferase" evidence="1">
    <location>
        <begin position="2"/>
        <end position="236"/>
    </location>
</feature>
<dbReference type="Pfam" id="PF00483">
    <property type="entry name" value="NTP_transferase"/>
    <property type="match status" value="1"/>
</dbReference>
<evidence type="ECO:0000313" key="3">
    <source>
        <dbReference type="EMBL" id="SFR34594.1"/>
    </source>
</evidence>
<dbReference type="GO" id="GO:0016740">
    <property type="term" value="F:transferase activity"/>
    <property type="evidence" value="ECO:0007669"/>
    <property type="project" value="UniProtKB-KW"/>
</dbReference>
<sequence>MKGVLLAGGTGSRLRPITHTGPKQLVPVANKPVIQYAIEDLREAGISEIGVVLGNKGREAIQSFLGDGSDFGVDITYIVQGRPLGLAHAVGCAESFVDGDDFVVYLGDNMLKRGIVDVVDGFRAGEFDAGIALQEVDNPTQFGIADVDEDGRVTRLIEKPDDPPSNLALIGIYVFTPRIFDAIEAIKPSWRGELEITDAIQHLLDDGGAIDSQVVEGWWKDTGKPEDVLEANRLVLEGLEATRAGSIDADAKVEGRVDLAESSQIESGAVVRGPVSIAENTTVETGTYVGPYTAIGANSTIRNAHIENSVVVGETEITTSGRIIDSLIGRGAAIGSAEGKLPEGRRLVVGENSQLEL</sequence>
<dbReference type="STRING" id="35743.SAMN04487937_1337"/>
<dbReference type="AlphaFoldDB" id="A0A1I6FXF5"/>
<name>A0A1I6FXF5_HALSD</name>
<dbReference type="RefSeq" id="WP_092920773.1">
    <property type="nucleotide sequence ID" value="NZ_FOYN01000002.1"/>
</dbReference>